<gene>
    <name evidence="2" type="ORF">Back11_05000</name>
</gene>
<feature type="compositionally biased region" description="Low complexity" evidence="1">
    <location>
        <begin position="1362"/>
        <end position="1376"/>
    </location>
</feature>
<reference evidence="2 3" key="1">
    <citation type="submission" date="2018-11" db="EMBL/GenBank/DDBJ databases">
        <title>Complete genome sequence of Paenibacillus baekrokdamisoli strain KCTC 33723.</title>
        <authorList>
            <person name="Kang S.W."/>
            <person name="Lee K.C."/>
            <person name="Kim K.K."/>
            <person name="Kim J.S."/>
            <person name="Kim D.S."/>
            <person name="Ko S.H."/>
            <person name="Yang S.H."/>
            <person name="Lee J.S."/>
        </authorList>
    </citation>
    <scope>NUCLEOTIDE SEQUENCE [LARGE SCALE GENOMIC DNA]</scope>
    <source>
        <strain evidence="2 3">KCTC 33723</strain>
    </source>
</reference>
<feature type="region of interest" description="Disordered" evidence="1">
    <location>
        <begin position="1362"/>
        <end position="1383"/>
    </location>
</feature>
<dbReference type="InterPro" id="IPR000421">
    <property type="entry name" value="FA58C"/>
</dbReference>
<organism evidence="2 3">
    <name type="scientific">Paenibacillus baekrokdamisoli</name>
    <dbReference type="NCBI Taxonomy" id="1712516"/>
    <lineage>
        <taxon>Bacteria</taxon>
        <taxon>Bacillati</taxon>
        <taxon>Bacillota</taxon>
        <taxon>Bacilli</taxon>
        <taxon>Bacillales</taxon>
        <taxon>Paenibacillaceae</taxon>
        <taxon>Paenibacillus</taxon>
    </lineage>
</organism>
<dbReference type="SMART" id="SM00635">
    <property type="entry name" value="BID_2"/>
    <property type="match status" value="2"/>
</dbReference>
<dbReference type="Proteomes" id="UP000275368">
    <property type="component" value="Chromosome"/>
</dbReference>
<keyword evidence="3" id="KW-1185">Reference proteome</keyword>
<sequence length="1760" mass="191877">MLTAFGMTTRNGKRLFTWFLAVTLLLSVIPISKASADAPKLYTEVPSEARLVSQGAPVTAYNGMEIHDGPQSNLTDGDLTTLSGGALGFVDLYLDLGQKMGLDYVKINFNRHWTGVNTIYVSDDATNWTEVVSGDGSLGKYEYLQNTTITDILKNNIFGALLPSNTSGRYVRIRAQQDYVNINEIQVYSQDAPPVVVSKQYTEVPSGARLVSQGAPVTAYNNMEIHDGPQSNLTDGDLTTLSGGALGFVDLYLDLGQKLSFDYVKVFFTRLWNGTNTIYVSDDAQNWTEVITGNGSIGKYEYLKDTTATDAINQTNILGALLPAHTAGRYVRLRAQQDYVNMYEIQVYSSQSVPLEHLKVEGSSTMSVVQGFSMQMNVKAQPELASDKSVTWSVVPKAGSTGVASIDAATGLLTAITAGIVTVKATANDGSGIMDSADVSINPSVEQWREMEFSLVSSKTYNNPFMDVDVTASFTGPNGEILTRPAFWDGGETWKVRFSPTTVGEWSVTTQATDSTDTGLNSSTPISFNSVEYKGTLDIYKRGFLKISDTKRYFSYNDGTPFFYLGDTHWFMPSEDFDASNVDGIDSQFKYAADHRVSQGYTVYQSEPLYTNGNYLDVSHGIVPTHLARLQDMDRKFQYIADAGLVHANAALTFRSLLNVTDPITIEKLGKYWQARFGAFPVLWTTAQEVDPGNDVNPYWHMVAKAIYDSDAYHRPLTAHMEGGDALHSGWGDKYYHSWFAVQPSNLQKDGYQTFWDYAIKQPYVAYETGYEFNRTTTDVARSTPYRAFSNGAFGFGYGVQGVWALSDSPDNWFPYGPYYRWFDGLNALGGFQMTYFKNFYESLQWWNLTPTFRDTTYADFTGKDLSYLLIDGNKTYIAYFAETNKTTGTLKQMENTVYKAEWYNTRTGQYTLISDQVTPVNGQWVIPQKPDNLDWILLVTSSQSALSPKLVVSSANQATTINTQHATLQMSAVINVEHTPAQVSWKVTQVDGSATDLATIDQNGLLTSLKNGNVLVTATTGNGLLTASKTVILTRKDKANPPEKAQSLTVVDGGEKFAGNKQFLTYFSPSNTWDQRVDWAVYESDGVTPTDKAMISPFGIITLLKEGNVKIVATAMDGSGVKGSYDYPIHFDITNPLLVGADATASSSDYGNDYTPAKAILSKHGAFEGWSSSAEIPTSYDKPDWLQVKFAQPTVLNHIEVFTTGYGYNMKDFDVQYWDGSKWTNLYSVKGNTKDVIKVLFPEITTTQIRVICYKGDAGGISRIDSIEVYKDPKSHDASLSGISVGGKVINGFTPGTKSYQVVLPAGTSAAPTVTAAVNDSHANVTITQAAALPGTAVINVTAEDGETTVVYEVKFTVATSPPATTPSTSTPTTPKQGKSGSVNVEAKVDSSGIAAVDVKAADLQDAIEHAVNGIVTINVLGTKEADKVTVTIPAQQFRTGTGTQIELLIVDTGLAVLSIKAEALGGWIDADSQYIQLSVSKTDTPEQVKQQIGSHVVYDFSLSIDGKPISEFKGNSIKVSRDYTLQPGEDPYTIVVYYIDDNGKLEVVKNGLYNSATGRMEFSPKHFSKYVIANNQVNFSDVAAVVWAKNSIHALAARGVIAGNGSGQFKPNDHVTRAEFLKMLMESLDLVDGKDTSSFSDVKKGSWYYSSIAAAQKLGIVKGKNDGSFGVNEPITRQDMAVIVYKAAQVVKAKLNGGSNGVPFTDQGDISTYASEAVLAIQKAGIINGLDNGSFAPKSQATRAQAAVMIYKLFTLIS</sequence>
<dbReference type="InterPro" id="IPR008964">
    <property type="entry name" value="Invasin/intimin_cell_adhesion"/>
</dbReference>
<evidence type="ECO:0000313" key="3">
    <source>
        <dbReference type="Proteomes" id="UP000275368"/>
    </source>
</evidence>
<dbReference type="Gene3D" id="3.20.20.80">
    <property type="entry name" value="Glycosidases"/>
    <property type="match status" value="1"/>
</dbReference>
<evidence type="ECO:0000313" key="2">
    <source>
        <dbReference type="EMBL" id="BBH19155.1"/>
    </source>
</evidence>
<dbReference type="InterPro" id="IPR013783">
    <property type="entry name" value="Ig-like_fold"/>
</dbReference>
<dbReference type="Gene3D" id="2.60.120.260">
    <property type="entry name" value="Galactose-binding domain-like"/>
    <property type="match status" value="3"/>
</dbReference>
<dbReference type="PROSITE" id="PS50022">
    <property type="entry name" value="FA58C_3"/>
    <property type="match status" value="1"/>
</dbReference>
<dbReference type="InterPro" id="IPR024749">
    <property type="entry name" value="Collagen-bd_put"/>
</dbReference>
<dbReference type="PANTHER" id="PTHR37836">
    <property type="entry name" value="LMO1036 PROTEIN"/>
    <property type="match status" value="1"/>
</dbReference>
<dbReference type="Pfam" id="PF13204">
    <property type="entry name" value="Apiosidase"/>
    <property type="match status" value="1"/>
</dbReference>
<dbReference type="InterPro" id="IPR025277">
    <property type="entry name" value="Apiosidase-like_cat_dom"/>
</dbReference>
<evidence type="ECO:0000256" key="1">
    <source>
        <dbReference type="SAM" id="MobiDB-lite"/>
    </source>
</evidence>
<dbReference type="Pfam" id="PF16586">
    <property type="entry name" value="DUF5060"/>
    <property type="match status" value="1"/>
</dbReference>
<dbReference type="PROSITE" id="PS51272">
    <property type="entry name" value="SLH"/>
    <property type="match status" value="3"/>
</dbReference>
<dbReference type="InterPro" id="IPR008979">
    <property type="entry name" value="Galactose-bd-like_sf"/>
</dbReference>
<dbReference type="SUPFAM" id="SSF49373">
    <property type="entry name" value="Invasin/intimin cell-adhesion fragments"/>
    <property type="match status" value="1"/>
</dbReference>
<dbReference type="InterPro" id="IPR032260">
    <property type="entry name" value="DUF5060"/>
</dbReference>
<dbReference type="InterPro" id="IPR001119">
    <property type="entry name" value="SLH_dom"/>
</dbReference>
<dbReference type="RefSeq" id="WP_125653543.1">
    <property type="nucleotide sequence ID" value="NZ_AP019308.1"/>
</dbReference>
<protein>
    <submittedName>
        <fullName evidence="2">Uncharacterized protein</fullName>
    </submittedName>
</protein>
<dbReference type="InterPro" id="IPR003343">
    <property type="entry name" value="Big_2"/>
</dbReference>
<name>A0A3G9ISZ8_9BACL</name>
<dbReference type="PANTHER" id="PTHR37836:SF2">
    <property type="entry name" value="DUF4038 DOMAIN-CONTAINING PROTEIN"/>
    <property type="match status" value="1"/>
</dbReference>
<dbReference type="Gene3D" id="2.60.40.10">
    <property type="entry name" value="Immunoglobulins"/>
    <property type="match status" value="1"/>
</dbReference>
<proteinExistence type="predicted"/>
<dbReference type="EMBL" id="AP019308">
    <property type="protein sequence ID" value="BBH19155.1"/>
    <property type="molecule type" value="Genomic_DNA"/>
</dbReference>
<dbReference type="Gene3D" id="2.60.40.1080">
    <property type="match status" value="2"/>
</dbReference>
<accession>A0A3G9ISZ8</accession>
<dbReference type="Pfam" id="PF02368">
    <property type="entry name" value="Big_2"/>
    <property type="match status" value="1"/>
</dbReference>
<dbReference type="SUPFAM" id="SSF49785">
    <property type="entry name" value="Galactose-binding domain-like"/>
    <property type="match status" value="3"/>
</dbReference>
<dbReference type="Pfam" id="PF00754">
    <property type="entry name" value="F5_F8_type_C"/>
    <property type="match status" value="2"/>
</dbReference>
<dbReference type="Pfam" id="PF12904">
    <property type="entry name" value="Collagen_bind_2"/>
    <property type="match status" value="1"/>
</dbReference>
<dbReference type="KEGG" id="pbk:Back11_05000"/>
<dbReference type="OrthoDB" id="59486at2"/>
<dbReference type="Pfam" id="PF00395">
    <property type="entry name" value="SLH"/>
    <property type="match status" value="3"/>
</dbReference>